<sequence>MVLVDILISMLSSATGISATILDELFTKANLLKKDEESSKKLTSKINELTESLSKSAQLMSEVEAEFAKQKELAEKWKSEAETSKIIASMSQKEVDAVTKIFGKKIEYESKKSGRISVAWSAFFCIVGLVGGFLLSKFFL</sequence>
<keyword evidence="2" id="KW-1133">Transmembrane helix</keyword>
<evidence type="ECO:0000313" key="3">
    <source>
        <dbReference type="EMBL" id="MBC5723807.1"/>
    </source>
</evidence>
<dbReference type="EMBL" id="JACOPO010000016">
    <property type="protein sequence ID" value="MBC5723807.1"/>
    <property type="molecule type" value="Genomic_DNA"/>
</dbReference>
<keyword evidence="1" id="KW-0175">Coiled coil</keyword>
<evidence type="ECO:0000256" key="1">
    <source>
        <dbReference type="SAM" id="Coils"/>
    </source>
</evidence>
<evidence type="ECO:0000313" key="4">
    <source>
        <dbReference type="Proteomes" id="UP000628736"/>
    </source>
</evidence>
<feature type="transmembrane region" description="Helical" evidence="2">
    <location>
        <begin position="118"/>
        <end position="139"/>
    </location>
</feature>
<name>A0A8J6JBA2_9FIRM</name>
<protein>
    <submittedName>
        <fullName evidence="3">Uncharacterized protein</fullName>
    </submittedName>
</protein>
<comment type="caution">
    <text evidence="3">The sequence shown here is derived from an EMBL/GenBank/DDBJ whole genome shotgun (WGS) entry which is preliminary data.</text>
</comment>
<dbReference type="AlphaFoldDB" id="A0A8J6JBA2"/>
<dbReference type="RefSeq" id="WP_186853501.1">
    <property type="nucleotide sequence ID" value="NZ_JACOPO010000016.1"/>
</dbReference>
<keyword evidence="2" id="KW-0472">Membrane</keyword>
<accession>A0A8J6JBA2</accession>
<keyword evidence="4" id="KW-1185">Reference proteome</keyword>
<organism evidence="3 4">
    <name type="scientific">Flintibacter hominis</name>
    <dbReference type="NCBI Taxonomy" id="2763048"/>
    <lineage>
        <taxon>Bacteria</taxon>
        <taxon>Bacillati</taxon>
        <taxon>Bacillota</taxon>
        <taxon>Clostridia</taxon>
        <taxon>Eubacteriales</taxon>
        <taxon>Flintibacter</taxon>
    </lineage>
</organism>
<reference evidence="3" key="1">
    <citation type="submission" date="2020-08" db="EMBL/GenBank/DDBJ databases">
        <title>Genome public.</title>
        <authorList>
            <person name="Liu C."/>
            <person name="Sun Q."/>
        </authorList>
    </citation>
    <scope>NUCLEOTIDE SEQUENCE</scope>
    <source>
        <strain evidence="3">NSJ-23</strain>
    </source>
</reference>
<proteinExistence type="predicted"/>
<gene>
    <name evidence="3" type="ORF">H8S11_13455</name>
</gene>
<dbReference type="Proteomes" id="UP000628736">
    <property type="component" value="Unassembled WGS sequence"/>
</dbReference>
<keyword evidence="2" id="KW-0812">Transmembrane</keyword>
<evidence type="ECO:0000256" key="2">
    <source>
        <dbReference type="SAM" id="Phobius"/>
    </source>
</evidence>
<feature type="coiled-coil region" evidence="1">
    <location>
        <begin position="32"/>
        <end position="80"/>
    </location>
</feature>